<protein>
    <submittedName>
        <fullName evidence="1">Uncharacterized protein</fullName>
    </submittedName>
</protein>
<dbReference type="EMBL" id="JYDQ01001064">
    <property type="protein sequence ID" value="KRY05863.1"/>
    <property type="molecule type" value="Genomic_DNA"/>
</dbReference>
<proteinExistence type="predicted"/>
<comment type="caution">
    <text evidence="1">The sequence shown here is derived from an EMBL/GenBank/DDBJ whole genome shotgun (WGS) entry which is preliminary data.</text>
</comment>
<accession>A0A0V0YZX3</accession>
<dbReference type="AlphaFoldDB" id="A0A0V0YZX3"/>
<dbReference type="Proteomes" id="UP000054783">
    <property type="component" value="Unassembled WGS sequence"/>
</dbReference>
<reference evidence="1 2" key="1">
    <citation type="submission" date="2015-01" db="EMBL/GenBank/DDBJ databases">
        <title>Evolution of Trichinella species and genotypes.</title>
        <authorList>
            <person name="Korhonen P.K."/>
            <person name="Edoardo P."/>
            <person name="Giuseppe L.R."/>
            <person name="Gasser R.B."/>
        </authorList>
    </citation>
    <scope>NUCLEOTIDE SEQUENCE [LARGE SCALE GENOMIC DNA]</scope>
    <source>
        <strain evidence="1">ISS2496</strain>
    </source>
</reference>
<keyword evidence="2" id="KW-1185">Reference proteome</keyword>
<feature type="non-terminal residue" evidence="1">
    <location>
        <position position="1"/>
    </location>
</feature>
<dbReference type="OrthoDB" id="10261598at2759"/>
<evidence type="ECO:0000313" key="1">
    <source>
        <dbReference type="EMBL" id="KRY05863.1"/>
    </source>
</evidence>
<evidence type="ECO:0000313" key="2">
    <source>
        <dbReference type="Proteomes" id="UP000054783"/>
    </source>
</evidence>
<gene>
    <name evidence="1" type="ORF">T12_7779</name>
</gene>
<sequence>LTTNDYKTTEKRIPGAAVCVENANVYNAFNTAAVNVLACNM</sequence>
<feature type="non-terminal residue" evidence="1">
    <location>
        <position position="41"/>
    </location>
</feature>
<dbReference type="STRING" id="990121.A0A0V0YZX3"/>
<name>A0A0V0YZX3_9BILA</name>
<organism evidence="1 2">
    <name type="scientific">Trichinella patagoniensis</name>
    <dbReference type="NCBI Taxonomy" id="990121"/>
    <lineage>
        <taxon>Eukaryota</taxon>
        <taxon>Metazoa</taxon>
        <taxon>Ecdysozoa</taxon>
        <taxon>Nematoda</taxon>
        <taxon>Enoplea</taxon>
        <taxon>Dorylaimia</taxon>
        <taxon>Trichinellida</taxon>
        <taxon>Trichinellidae</taxon>
        <taxon>Trichinella</taxon>
    </lineage>
</organism>